<dbReference type="EMBL" id="ML976662">
    <property type="protein sequence ID" value="KAF1977862.1"/>
    <property type="molecule type" value="Genomic_DNA"/>
</dbReference>
<feature type="region of interest" description="Disordered" evidence="1">
    <location>
        <begin position="126"/>
        <end position="145"/>
    </location>
</feature>
<feature type="compositionally biased region" description="Acidic residues" evidence="1">
    <location>
        <begin position="162"/>
        <end position="172"/>
    </location>
</feature>
<keyword evidence="2" id="KW-1133">Transmembrane helix</keyword>
<feature type="compositionally biased region" description="Polar residues" evidence="1">
    <location>
        <begin position="54"/>
        <end position="66"/>
    </location>
</feature>
<dbReference type="AlphaFoldDB" id="A0A6A5VQ59"/>
<reference evidence="3" key="1">
    <citation type="journal article" date="2020" name="Stud. Mycol.">
        <title>101 Dothideomycetes genomes: a test case for predicting lifestyles and emergence of pathogens.</title>
        <authorList>
            <person name="Haridas S."/>
            <person name="Albert R."/>
            <person name="Binder M."/>
            <person name="Bloem J."/>
            <person name="Labutti K."/>
            <person name="Salamov A."/>
            <person name="Andreopoulos B."/>
            <person name="Baker S."/>
            <person name="Barry K."/>
            <person name="Bills G."/>
            <person name="Bluhm B."/>
            <person name="Cannon C."/>
            <person name="Castanera R."/>
            <person name="Culley D."/>
            <person name="Daum C."/>
            <person name="Ezra D."/>
            <person name="Gonzalez J."/>
            <person name="Henrissat B."/>
            <person name="Kuo A."/>
            <person name="Liang C."/>
            <person name="Lipzen A."/>
            <person name="Lutzoni F."/>
            <person name="Magnuson J."/>
            <person name="Mondo S."/>
            <person name="Nolan M."/>
            <person name="Ohm R."/>
            <person name="Pangilinan J."/>
            <person name="Park H.-J."/>
            <person name="Ramirez L."/>
            <person name="Alfaro M."/>
            <person name="Sun H."/>
            <person name="Tritt A."/>
            <person name="Yoshinaga Y."/>
            <person name="Zwiers L.-H."/>
            <person name="Turgeon B."/>
            <person name="Goodwin S."/>
            <person name="Spatafora J."/>
            <person name="Crous P."/>
            <person name="Grigoriev I."/>
        </authorList>
    </citation>
    <scope>NUCLEOTIDE SEQUENCE</scope>
    <source>
        <strain evidence="3">CBS 107.79</strain>
    </source>
</reference>
<feature type="region of interest" description="Disordered" evidence="1">
    <location>
        <begin position="1"/>
        <end position="120"/>
    </location>
</feature>
<organism evidence="3 4">
    <name type="scientific">Bimuria novae-zelandiae CBS 107.79</name>
    <dbReference type="NCBI Taxonomy" id="1447943"/>
    <lineage>
        <taxon>Eukaryota</taxon>
        <taxon>Fungi</taxon>
        <taxon>Dikarya</taxon>
        <taxon>Ascomycota</taxon>
        <taxon>Pezizomycotina</taxon>
        <taxon>Dothideomycetes</taxon>
        <taxon>Pleosporomycetidae</taxon>
        <taxon>Pleosporales</taxon>
        <taxon>Massarineae</taxon>
        <taxon>Didymosphaeriaceae</taxon>
        <taxon>Bimuria</taxon>
    </lineage>
</organism>
<dbReference type="Proteomes" id="UP000800036">
    <property type="component" value="Unassembled WGS sequence"/>
</dbReference>
<name>A0A6A5VQ59_9PLEO</name>
<evidence type="ECO:0000256" key="2">
    <source>
        <dbReference type="SAM" id="Phobius"/>
    </source>
</evidence>
<sequence length="232" mass="25424">MAQNKSAKFTELQTISAPTHDPQHYTSASKVAKVLSNRALRAPSKSPYPDLNLRCSSNTPSASNFPNEAKQRQHLDLPKPKTRPSKLTPQPPITVQPSSSNITQPVTHPATQTNVNSNFGSNVKFNLHPKTTPYPNPNGAPLSSYCLNPSNFTDFSKPDPPDSSDPDPLTDPEVERALARERKLRLRFKRRGKKQSIPWANVGAVLVVVAVVLVGVVHVWAKTEVQGAYAHV</sequence>
<protein>
    <submittedName>
        <fullName evidence="3">Uncharacterized protein</fullName>
    </submittedName>
</protein>
<feature type="region of interest" description="Disordered" evidence="1">
    <location>
        <begin position="150"/>
        <end position="173"/>
    </location>
</feature>
<proteinExistence type="predicted"/>
<evidence type="ECO:0000256" key="1">
    <source>
        <dbReference type="SAM" id="MobiDB-lite"/>
    </source>
</evidence>
<accession>A0A6A5VQ59</accession>
<evidence type="ECO:0000313" key="4">
    <source>
        <dbReference type="Proteomes" id="UP000800036"/>
    </source>
</evidence>
<keyword evidence="4" id="KW-1185">Reference proteome</keyword>
<evidence type="ECO:0000313" key="3">
    <source>
        <dbReference type="EMBL" id="KAF1977862.1"/>
    </source>
</evidence>
<feature type="compositionally biased region" description="Basic and acidic residues" evidence="1">
    <location>
        <begin position="69"/>
        <end position="79"/>
    </location>
</feature>
<gene>
    <name evidence="3" type="ORF">BU23DRAFT_564721</name>
</gene>
<feature type="compositionally biased region" description="Polar residues" evidence="1">
    <location>
        <begin position="1"/>
        <end position="17"/>
    </location>
</feature>
<keyword evidence="2" id="KW-0472">Membrane</keyword>
<feature type="transmembrane region" description="Helical" evidence="2">
    <location>
        <begin position="197"/>
        <end position="221"/>
    </location>
</feature>
<feature type="compositionally biased region" description="Polar residues" evidence="1">
    <location>
        <begin position="95"/>
        <end position="120"/>
    </location>
</feature>
<keyword evidence="2" id="KW-0812">Transmembrane</keyword>